<organism evidence="2 3">
    <name type="scientific">Citrus clementina</name>
    <name type="common">Clementine</name>
    <name type="synonym">Citrus deliciosa x Citrus sinensis</name>
    <dbReference type="NCBI Taxonomy" id="85681"/>
    <lineage>
        <taxon>Eukaryota</taxon>
        <taxon>Viridiplantae</taxon>
        <taxon>Streptophyta</taxon>
        <taxon>Embryophyta</taxon>
        <taxon>Tracheophyta</taxon>
        <taxon>Spermatophyta</taxon>
        <taxon>Magnoliopsida</taxon>
        <taxon>eudicotyledons</taxon>
        <taxon>Gunneridae</taxon>
        <taxon>Pentapetalae</taxon>
        <taxon>rosids</taxon>
        <taxon>malvids</taxon>
        <taxon>Sapindales</taxon>
        <taxon>Rutaceae</taxon>
        <taxon>Aurantioideae</taxon>
        <taxon>Citrus</taxon>
    </lineage>
</organism>
<feature type="region of interest" description="Disordered" evidence="1">
    <location>
        <begin position="64"/>
        <end position="85"/>
    </location>
</feature>
<dbReference type="EMBL" id="KI536799">
    <property type="protein sequence ID" value="ESR48503.1"/>
    <property type="molecule type" value="Genomic_DNA"/>
</dbReference>
<accession>V4SL69</accession>
<feature type="compositionally biased region" description="Polar residues" evidence="1">
    <location>
        <begin position="75"/>
        <end position="85"/>
    </location>
</feature>
<keyword evidence="3" id="KW-1185">Reference proteome</keyword>
<dbReference type="InParanoid" id="V4SL69"/>
<evidence type="ECO:0000256" key="1">
    <source>
        <dbReference type="SAM" id="MobiDB-lite"/>
    </source>
</evidence>
<feature type="compositionally biased region" description="Low complexity" evidence="1">
    <location>
        <begin position="9"/>
        <end position="22"/>
    </location>
</feature>
<name>V4SL69_CITCL</name>
<evidence type="ECO:0000313" key="3">
    <source>
        <dbReference type="Proteomes" id="UP000030687"/>
    </source>
</evidence>
<proteinExistence type="predicted"/>
<feature type="region of interest" description="Disordered" evidence="1">
    <location>
        <begin position="1"/>
        <end position="22"/>
    </location>
</feature>
<dbReference type="AlphaFoldDB" id="V4SL69"/>
<dbReference type="KEGG" id="cic:CICLE_v10002989mg"/>
<protein>
    <submittedName>
        <fullName evidence="2">Uncharacterized protein</fullName>
    </submittedName>
</protein>
<sequence>MIGERVSGRRSISISSPPTGTRSINYKILKIWLSILKIHDDHSRKRIQKVIMLSPRLRQLRLTDMGSQKREDSLIGSSCSSPVMR</sequence>
<reference evidence="2 3" key="1">
    <citation type="submission" date="2013-10" db="EMBL/GenBank/DDBJ databases">
        <authorList>
            <consortium name="International Citrus Genome Consortium"/>
            <person name="Jenkins J."/>
            <person name="Schmutz J."/>
            <person name="Prochnik S."/>
            <person name="Rokhsar D."/>
            <person name="Gmitter F."/>
            <person name="Ollitrault P."/>
            <person name="Machado M."/>
            <person name="Talon M."/>
            <person name="Wincker P."/>
            <person name="Jaillon O."/>
            <person name="Morgante M."/>
        </authorList>
    </citation>
    <scope>NUCLEOTIDE SEQUENCE</scope>
    <source>
        <strain evidence="3">cv. Clemenules</strain>
    </source>
</reference>
<gene>
    <name evidence="2" type="ORF">CICLE_v10002989mg</name>
</gene>
<evidence type="ECO:0000313" key="2">
    <source>
        <dbReference type="EMBL" id="ESR48503.1"/>
    </source>
</evidence>
<dbReference type="Gramene" id="ESR48503">
    <property type="protein sequence ID" value="ESR48503"/>
    <property type="gene ID" value="CICLE_v10002989mg"/>
</dbReference>
<dbReference type="Proteomes" id="UP000030687">
    <property type="component" value="Unassembled WGS sequence"/>
</dbReference>